<dbReference type="PANTHER" id="PTHR33745:SF3">
    <property type="entry name" value="RSBT CO-ANTAGONIST PROTEIN RSBRC"/>
    <property type="match status" value="1"/>
</dbReference>
<accession>A0ABW0YQD4</accession>
<evidence type="ECO:0000256" key="1">
    <source>
        <dbReference type="ARBA" id="ARBA00022553"/>
    </source>
</evidence>
<dbReference type="InterPro" id="IPR002645">
    <property type="entry name" value="STAS_dom"/>
</dbReference>
<comment type="caution">
    <text evidence="4">The sequence shown here is derived from an EMBL/GenBank/DDBJ whole genome shotgun (WGS) entry which is preliminary data.</text>
</comment>
<dbReference type="RefSeq" id="WP_385942990.1">
    <property type="nucleotide sequence ID" value="NZ_JBHSOZ010000010.1"/>
</dbReference>
<dbReference type="SUPFAM" id="SSF52091">
    <property type="entry name" value="SpoIIaa-like"/>
    <property type="match status" value="1"/>
</dbReference>
<keyword evidence="2" id="KW-0175">Coiled coil</keyword>
<evidence type="ECO:0000256" key="2">
    <source>
        <dbReference type="SAM" id="Coils"/>
    </source>
</evidence>
<reference evidence="5" key="1">
    <citation type="journal article" date="2019" name="Int. J. Syst. Evol. Microbiol.">
        <title>The Global Catalogue of Microorganisms (GCM) 10K type strain sequencing project: providing services to taxonomists for standard genome sequencing and annotation.</title>
        <authorList>
            <consortium name="The Broad Institute Genomics Platform"/>
            <consortium name="The Broad Institute Genome Sequencing Center for Infectious Disease"/>
            <person name="Wu L."/>
            <person name="Ma J."/>
        </authorList>
    </citation>
    <scope>NUCLEOTIDE SEQUENCE [LARGE SCALE GENOMIC DNA]</scope>
    <source>
        <strain evidence="5">CECT 7184</strain>
    </source>
</reference>
<sequence>MRVNHEININNLQFGWNTKEGRFLFEGEDSVLFWISTAMKEFFDTIEEVSGKEPANVVLETTGFRQGLVVGEYFQNIKQVSTEEAANLITQTYGSAGWGSAVVVDVNVKEQTAIVHLKDDWEYKINIAQGKQTGGTFLPAHYAGIFSGLFAENIWYSVKQYQIEGHEHTIVEYFPSSITVKENIHALIRSREAKEIARLEELVESKTDELQTLVKTLSSPMIPVIEGIVVVPLLGKYDEERMEELIEKTLNNLPAYKAKYLILDLTGLDRNLTPHTSTLIDKLAAATSLIGTKTILVGISGELSIIMAQKNIDLSRLDCFQTLEHGIYYAFGKKGLKIVEE</sequence>
<dbReference type="Gene3D" id="3.30.750.24">
    <property type="entry name" value="STAS domain"/>
    <property type="match status" value="1"/>
</dbReference>
<protein>
    <submittedName>
        <fullName evidence="4">STAS domain-containing protein</fullName>
    </submittedName>
</protein>
<dbReference type="PROSITE" id="PS50801">
    <property type="entry name" value="STAS"/>
    <property type="match status" value="1"/>
</dbReference>
<organism evidence="4 5">
    <name type="scientific">Thalassorhabdus alkalitolerans</name>
    <dbReference type="NCBI Taxonomy" id="2282697"/>
    <lineage>
        <taxon>Bacteria</taxon>
        <taxon>Bacillati</taxon>
        <taxon>Bacillota</taxon>
        <taxon>Bacilli</taxon>
        <taxon>Bacillales</taxon>
        <taxon>Bacillaceae</taxon>
        <taxon>Thalassorhabdus</taxon>
    </lineage>
</organism>
<keyword evidence="1" id="KW-0597">Phosphoprotein</keyword>
<dbReference type="InterPro" id="IPR051932">
    <property type="entry name" value="Bact_StressResp_Reg"/>
</dbReference>
<feature type="domain" description="STAS" evidence="3">
    <location>
        <begin position="218"/>
        <end position="330"/>
    </location>
</feature>
<name>A0ABW0YQD4_9BACI</name>
<keyword evidence="5" id="KW-1185">Reference proteome</keyword>
<evidence type="ECO:0000259" key="3">
    <source>
        <dbReference type="PROSITE" id="PS50801"/>
    </source>
</evidence>
<proteinExistence type="predicted"/>
<gene>
    <name evidence="4" type="ORF">ACFPU1_16470</name>
</gene>
<evidence type="ECO:0000313" key="4">
    <source>
        <dbReference type="EMBL" id="MFC5714346.1"/>
    </source>
</evidence>
<dbReference type="InterPro" id="IPR036513">
    <property type="entry name" value="STAS_dom_sf"/>
</dbReference>
<dbReference type="CDD" id="cd07041">
    <property type="entry name" value="STAS_RsbR_RsbS_like"/>
    <property type="match status" value="1"/>
</dbReference>
<feature type="coiled-coil region" evidence="2">
    <location>
        <begin position="189"/>
        <end position="216"/>
    </location>
</feature>
<dbReference type="PANTHER" id="PTHR33745">
    <property type="entry name" value="RSBT ANTAGONIST PROTEIN RSBS-RELATED"/>
    <property type="match status" value="1"/>
</dbReference>
<dbReference type="EMBL" id="JBHSOZ010000010">
    <property type="protein sequence ID" value="MFC5714346.1"/>
    <property type="molecule type" value="Genomic_DNA"/>
</dbReference>
<evidence type="ECO:0000313" key="5">
    <source>
        <dbReference type="Proteomes" id="UP001596142"/>
    </source>
</evidence>
<dbReference type="Proteomes" id="UP001596142">
    <property type="component" value="Unassembled WGS sequence"/>
</dbReference>